<evidence type="ECO:0000256" key="3">
    <source>
        <dbReference type="ARBA" id="ARBA00022692"/>
    </source>
</evidence>
<dbReference type="PANTHER" id="PTHR32191">
    <property type="entry name" value="TETRASPANIN-8-RELATED"/>
    <property type="match status" value="1"/>
</dbReference>
<dbReference type="Pfam" id="PF00335">
    <property type="entry name" value="Tetraspanin"/>
    <property type="match status" value="1"/>
</dbReference>
<evidence type="ECO:0000256" key="1">
    <source>
        <dbReference type="ARBA" id="ARBA00004141"/>
    </source>
</evidence>
<keyword evidence="4 6" id="KW-1133">Transmembrane helix</keyword>
<comment type="similarity">
    <text evidence="2">Belongs to the tetraspanin (TM4SF) family.</text>
</comment>
<organism evidence="7 8">
    <name type="scientific">Zostera marina</name>
    <name type="common">Eelgrass</name>
    <dbReference type="NCBI Taxonomy" id="29655"/>
    <lineage>
        <taxon>Eukaryota</taxon>
        <taxon>Viridiplantae</taxon>
        <taxon>Streptophyta</taxon>
        <taxon>Embryophyta</taxon>
        <taxon>Tracheophyta</taxon>
        <taxon>Spermatophyta</taxon>
        <taxon>Magnoliopsida</taxon>
        <taxon>Liliopsida</taxon>
        <taxon>Zosteraceae</taxon>
        <taxon>Zostera</taxon>
    </lineage>
</organism>
<accession>A0A0K9NLJ1</accession>
<evidence type="ECO:0000313" key="8">
    <source>
        <dbReference type="Proteomes" id="UP000036987"/>
    </source>
</evidence>
<feature type="transmembrane region" description="Helical" evidence="6">
    <location>
        <begin position="71"/>
        <end position="97"/>
    </location>
</feature>
<proteinExistence type="inferred from homology"/>
<protein>
    <submittedName>
        <fullName evidence="7">Tetraspanin-10</fullName>
    </submittedName>
</protein>
<dbReference type="GO" id="GO:0009506">
    <property type="term" value="C:plasmodesma"/>
    <property type="evidence" value="ECO:0000318"/>
    <property type="project" value="GO_Central"/>
</dbReference>
<feature type="transmembrane region" description="Helical" evidence="6">
    <location>
        <begin position="233"/>
        <end position="252"/>
    </location>
</feature>
<dbReference type="OrthoDB" id="2014092at2759"/>
<evidence type="ECO:0000256" key="6">
    <source>
        <dbReference type="SAM" id="Phobius"/>
    </source>
</evidence>
<dbReference type="Proteomes" id="UP000036987">
    <property type="component" value="Unassembled WGS sequence"/>
</dbReference>
<sequence>MGKGGTSIAVIKWLNLFTMFVAVAIVFFGIWMSTHHDDCKKSLTIPIMGLGAVILLISLIGFLSARNNAIILLWVYLSMLCFVLIAILIFTVSAFLITNGGGSGHTITGLRFKEYHLQDYHTWFLKQLNNTKNWNRLKSCLIKSNDCQNLWKKYKTLKEYNRAELTPIEAGCCRPPSECGYPARNVSYYDLTVRPWSKNKDCIVYKNSQNTRCYDCDDCKAGVAQYMRNEWRIVAVFNLFLFCILSGVYFVGCCARRNIARHSSKV</sequence>
<evidence type="ECO:0000256" key="4">
    <source>
        <dbReference type="ARBA" id="ARBA00022989"/>
    </source>
</evidence>
<dbReference type="OMA" id="NRDCKLY"/>
<dbReference type="InterPro" id="IPR044991">
    <property type="entry name" value="TET_plant"/>
</dbReference>
<comment type="subcellular location">
    <subcellularLocation>
        <location evidence="1">Membrane</location>
        <topology evidence="1">Multi-pass membrane protein</topology>
    </subcellularLocation>
</comment>
<keyword evidence="5 6" id="KW-0472">Membrane</keyword>
<keyword evidence="8" id="KW-1185">Reference proteome</keyword>
<evidence type="ECO:0000313" key="7">
    <source>
        <dbReference type="EMBL" id="KMZ56962.1"/>
    </source>
</evidence>
<dbReference type="InterPro" id="IPR018499">
    <property type="entry name" value="Tetraspanin/Peripherin"/>
</dbReference>
<evidence type="ECO:0000256" key="2">
    <source>
        <dbReference type="ARBA" id="ARBA00006840"/>
    </source>
</evidence>
<dbReference type="GO" id="GO:0009734">
    <property type="term" value="P:auxin-activated signaling pathway"/>
    <property type="evidence" value="ECO:0007669"/>
    <property type="project" value="InterPro"/>
</dbReference>
<feature type="transmembrane region" description="Helical" evidence="6">
    <location>
        <begin position="13"/>
        <end position="31"/>
    </location>
</feature>
<keyword evidence="3 6" id="KW-0812">Transmembrane</keyword>
<gene>
    <name evidence="7" type="ORF">ZOSMA_8G01080</name>
</gene>
<reference evidence="8" key="1">
    <citation type="journal article" date="2016" name="Nature">
        <title>The genome of the seagrass Zostera marina reveals angiosperm adaptation to the sea.</title>
        <authorList>
            <person name="Olsen J.L."/>
            <person name="Rouze P."/>
            <person name="Verhelst B."/>
            <person name="Lin Y.-C."/>
            <person name="Bayer T."/>
            <person name="Collen J."/>
            <person name="Dattolo E."/>
            <person name="De Paoli E."/>
            <person name="Dittami S."/>
            <person name="Maumus F."/>
            <person name="Michel G."/>
            <person name="Kersting A."/>
            <person name="Lauritano C."/>
            <person name="Lohaus R."/>
            <person name="Toepel M."/>
            <person name="Tonon T."/>
            <person name="Vanneste K."/>
            <person name="Amirebrahimi M."/>
            <person name="Brakel J."/>
            <person name="Bostroem C."/>
            <person name="Chovatia M."/>
            <person name="Grimwood J."/>
            <person name="Jenkins J.W."/>
            <person name="Jueterbock A."/>
            <person name="Mraz A."/>
            <person name="Stam W.T."/>
            <person name="Tice H."/>
            <person name="Bornberg-Bauer E."/>
            <person name="Green P.J."/>
            <person name="Pearson G.A."/>
            <person name="Procaccini G."/>
            <person name="Duarte C.M."/>
            <person name="Schmutz J."/>
            <person name="Reusch T.B.H."/>
            <person name="Van de Peer Y."/>
        </authorList>
    </citation>
    <scope>NUCLEOTIDE SEQUENCE [LARGE SCALE GENOMIC DNA]</scope>
    <source>
        <strain evidence="8">cv. Finnish</strain>
    </source>
</reference>
<evidence type="ECO:0000256" key="5">
    <source>
        <dbReference type="ARBA" id="ARBA00023136"/>
    </source>
</evidence>
<dbReference type="GO" id="GO:0005886">
    <property type="term" value="C:plasma membrane"/>
    <property type="evidence" value="ECO:0000318"/>
    <property type="project" value="GO_Central"/>
</dbReference>
<dbReference type="AlphaFoldDB" id="A0A0K9NLJ1"/>
<name>A0A0K9NLJ1_ZOSMR</name>
<feature type="transmembrane region" description="Helical" evidence="6">
    <location>
        <begin position="43"/>
        <end position="65"/>
    </location>
</feature>
<comment type="caution">
    <text evidence="7">The sequence shown here is derived from an EMBL/GenBank/DDBJ whole genome shotgun (WGS) entry which is preliminary data.</text>
</comment>
<dbReference type="EMBL" id="LFYR01002110">
    <property type="protein sequence ID" value="KMZ56962.1"/>
    <property type="molecule type" value="Genomic_DNA"/>
</dbReference>